<dbReference type="Proteomes" id="UP000613266">
    <property type="component" value="Unassembled WGS sequence"/>
</dbReference>
<dbReference type="RefSeq" id="WP_198111535.1">
    <property type="nucleotide sequence ID" value="NZ_JAEDAK010000008.1"/>
</dbReference>
<evidence type="ECO:0000259" key="1">
    <source>
        <dbReference type="PROSITE" id="PS51352"/>
    </source>
</evidence>
<dbReference type="Pfam" id="PF00578">
    <property type="entry name" value="AhpC-TSA"/>
    <property type="match status" value="1"/>
</dbReference>
<reference evidence="2" key="1">
    <citation type="submission" date="2020-12" db="EMBL/GenBank/DDBJ databases">
        <title>The genome sequence of Inhella sp. 1Y17.</title>
        <authorList>
            <person name="Liu Y."/>
        </authorList>
    </citation>
    <scope>NUCLEOTIDE SEQUENCE</scope>
    <source>
        <strain evidence="2">1Y17</strain>
    </source>
</reference>
<evidence type="ECO:0000313" key="3">
    <source>
        <dbReference type="Proteomes" id="UP000613266"/>
    </source>
</evidence>
<dbReference type="SUPFAM" id="SSF52833">
    <property type="entry name" value="Thioredoxin-like"/>
    <property type="match status" value="1"/>
</dbReference>
<feature type="domain" description="Thioredoxin" evidence="1">
    <location>
        <begin position="7"/>
        <end position="157"/>
    </location>
</feature>
<comment type="caution">
    <text evidence="2">The sequence shown here is derived from an EMBL/GenBank/DDBJ whole genome shotgun (WGS) entry which is preliminary data.</text>
</comment>
<proteinExistence type="predicted"/>
<dbReference type="InterPro" id="IPR050553">
    <property type="entry name" value="Thioredoxin_ResA/DsbE_sf"/>
</dbReference>
<gene>
    <name evidence="2" type="ORF">I7X39_12690</name>
</gene>
<dbReference type="CDD" id="cd02966">
    <property type="entry name" value="TlpA_like_family"/>
    <property type="match status" value="1"/>
</dbReference>
<dbReference type="GO" id="GO:0016491">
    <property type="term" value="F:oxidoreductase activity"/>
    <property type="evidence" value="ECO:0007669"/>
    <property type="project" value="InterPro"/>
</dbReference>
<sequence length="157" mass="17279">MDKTRRLLLLQALSTPALAGQGGRHDWPQIELLDGGSLAPAHWQDRAAVLVFFATHCPFCRRHNQHVEKLHRASQGLRLQVLGAALDREPAVVRSYLAKAGYSFPVTMQGPSLRPLFSPRAVMPLTVAIDRRGAVRAVVPGEMFEEDVLELLALAKA</sequence>
<evidence type="ECO:0000313" key="2">
    <source>
        <dbReference type="EMBL" id="MBH9577760.1"/>
    </source>
</evidence>
<dbReference type="Gene3D" id="3.40.30.10">
    <property type="entry name" value="Glutaredoxin"/>
    <property type="match status" value="1"/>
</dbReference>
<dbReference type="PROSITE" id="PS51352">
    <property type="entry name" value="THIOREDOXIN_2"/>
    <property type="match status" value="1"/>
</dbReference>
<dbReference type="InterPro" id="IPR036249">
    <property type="entry name" value="Thioredoxin-like_sf"/>
</dbReference>
<dbReference type="AlphaFoldDB" id="A0A931NIN1"/>
<organism evidence="2 3">
    <name type="scientific">Inhella proteolytica</name>
    <dbReference type="NCBI Taxonomy" id="2795029"/>
    <lineage>
        <taxon>Bacteria</taxon>
        <taxon>Pseudomonadati</taxon>
        <taxon>Pseudomonadota</taxon>
        <taxon>Betaproteobacteria</taxon>
        <taxon>Burkholderiales</taxon>
        <taxon>Sphaerotilaceae</taxon>
        <taxon>Inhella</taxon>
    </lineage>
</organism>
<dbReference type="GO" id="GO:0016209">
    <property type="term" value="F:antioxidant activity"/>
    <property type="evidence" value="ECO:0007669"/>
    <property type="project" value="InterPro"/>
</dbReference>
<protein>
    <submittedName>
        <fullName evidence="2">TlpA family protein disulfide reductase</fullName>
    </submittedName>
</protein>
<dbReference type="EMBL" id="JAEDAK010000008">
    <property type="protein sequence ID" value="MBH9577760.1"/>
    <property type="molecule type" value="Genomic_DNA"/>
</dbReference>
<name>A0A931NIN1_9BURK</name>
<keyword evidence="3" id="KW-1185">Reference proteome</keyword>
<dbReference type="PANTHER" id="PTHR42852:SF13">
    <property type="entry name" value="PROTEIN DIPZ"/>
    <property type="match status" value="1"/>
</dbReference>
<accession>A0A931NIN1</accession>
<dbReference type="InterPro" id="IPR000866">
    <property type="entry name" value="AhpC/TSA"/>
</dbReference>
<dbReference type="PANTHER" id="PTHR42852">
    <property type="entry name" value="THIOL:DISULFIDE INTERCHANGE PROTEIN DSBE"/>
    <property type="match status" value="1"/>
</dbReference>
<dbReference type="InterPro" id="IPR013766">
    <property type="entry name" value="Thioredoxin_domain"/>
</dbReference>